<dbReference type="AlphaFoldDB" id="A0A060CC98"/>
<proteinExistence type="predicted"/>
<protein>
    <submittedName>
        <fullName evidence="2">Beta-lactamase</fullName>
    </submittedName>
</protein>
<feature type="domain" description="Beta-lactamase-related" evidence="1">
    <location>
        <begin position="1"/>
        <end position="161"/>
    </location>
</feature>
<evidence type="ECO:0000259" key="1">
    <source>
        <dbReference type="Pfam" id="PF00144"/>
    </source>
</evidence>
<name>A0A060CC98_9BACT</name>
<dbReference type="PANTHER" id="PTHR46825">
    <property type="entry name" value="D-ALANYL-D-ALANINE-CARBOXYPEPTIDASE/ENDOPEPTIDASE AMPH"/>
    <property type="match status" value="1"/>
</dbReference>
<dbReference type="Gene3D" id="3.40.710.10">
    <property type="entry name" value="DD-peptidase/beta-lactamase superfamily"/>
    <property type="match status" value="1"/>
</dbReference>
<dbReference type="InterPro" id="IPR001466">
    <property type="entry name" value="Beta-lactam-related"/>
</dbReference>
<dbReference type="SUPFAM" id="SSF56601">
    <property type="entry name" value="beta-lactamase/transpeptidase-like"/>
    <property type="match status" value="1"/>
</dbReference>
<dbReference type="Pfam" id="PF00144">
    <property type="entry name" value="Beta-lactamase"/>
    <property type="match status" value="1"/>
</dbReference>
<accession>A0A060CC98</accession>
<dbReference type="InterPro" id="IPR050491">
    <property type="entry name" value="AmpC-like"/>
</dbReference>
<reference evidence="2" key="1">
    <citation type="journal article" date="2013" name="Environ. Microbiol.">
        <title>Seasonally variable intestinal metagenomes of the red palm weevil (Rhynchophorus ferrugineus).</title>
        <authorList>
            <person name="Jia S."/>
            <person name="Zhang X."/>
            <person name="Zhang G."/>
            <person name="Yin A."/>
            <person name="Zhang S."/>
            <person name="Li F."/>
            <person name="Wang L."/>
            <person name="Zhao D."/>
            <person name="Yun Q."/>
            <person name="Tala"/>
            <person name="Wang J."/>
            <person name="Sun G."/>
            <person name="Baabdullah M."/>
            <person name="Yu X."/>
            <person name="Hu S."/>
            <person name="Al-Mssallem I.S."/>
            <person name="Yu J."/>
        </authorList>
    </citation>
    <scope>NUCLEOTIDE SEQUENCE</scope>
</reference>
<dbReference type="EMBL" id="KF125502">
    <property type="protein sequence ID" value="AIA92829.1"/>
    <property type="molecule type" value="Genomic_DNA"/>
</dbReference>
<evidence type="ECO:0000313" key="2">
    <source>
        <dbReference type="EMBL" id="AIA92829.1"/>
    </source>
</evidence>
<sequence>MLLVQDGVLALDAPIRRYLPDAPDSWQPITLRHLLNHTGGLGDADLDLHREYDDDALLEAYYATPLAFPAGRRWRYSNEGYATVGILVKKVTGRFYGDLLAERVFGPLGMRTARVISDRDVIRNRASGYETEAGDYRNQDWVSASLNRTADGSLYLSALDYVQ</sequence>
<dbReference type="PANTHER" id="PTHR46825:SF9">
    <property type="entry name" value="BETA-LACTAMASE-RELATED DOMAIN-CONTAINING PROTEIN"/>
    <property type="match status" value="1"/>
</dbReference>
<organism evidence="2">
    <name type="scientific">uncultured Rhodothermus sp</name>
    <dbReference type="NCBI Taxonomy" id="246141"/>
    <lineage>
        <taxon>Bacteria</taxon>
        <taxon>Pseudomonadati</taxon>
        <taxon>Rhodothermota</taxon>
        <taxon>Rhodothermia</taxon>
        <taxon>Rhodothermales</taxon>
        <taxon>Rhodothermaceae</taxon>
        <taxon>Rhodothermus</taxon>
        <taxon>environmental samples</taxon>
    </lineage>
</organism>
<dbReference type="InterPro" id="IPR012338">
    <property type="entry name" value="Beta-lactam/transpept-like"/>
</dbReference>